<dbReference type="GO" id="GO:0003723">
    <property type="term" value="F:RNA binding"/>
    <property type="evidence" value="ECO:0007669"/>
    <property type="project" value="UniProtKB-UniRule"/>
</dbReference>
<keyword evidence="1" id="KW-0677">Repeat</keyword>
<proteinExistence type="predicted"/>
<feature type="domain" description="K Homology" evidence="3">
    <location>
        <begin position="28"/>
        <end position="98"/>
    </location>
</feature>
<dbReference type="RefSeq" id="XP_022772075.1">
    <property type="nucleotide sequence ID" value="XM_022916340.1"/>
</dbReference>
<protein>
    <submittedName>
        <fullName evidence="5 6">KH domain-containing protein At4g18375-like</fullName>
    </submittedName>
</protein>
<organism evidence="4 5">
    <name type="scientific">Durio zibethinus</name>
    <name type="common">Durian</name>
    <dbReference type="NCBI Taxonomy" id="66656"/>
    <lineage>
        <taxon>Eukaryota</taxon>
        <taxon>Viridiplantae</taxon>
        <taxon>Streptophyta</taxon>
        <taxon>Embryophyta</taxon>
        <taxon>Tracheophyta</taxon>
        <taxon>Spermatophyta</taxon>
        <taxon>Magnoliopsida</taxon>
        <taxon>eudicotyledons</taxon>
        <taxon>Gunneridae</taxon>
        <taxon>Pentapetalae</taxon>
        <taxon>rosids</taxon>
        <taxon>malvids</taxon>
        <taxon>Malvales</taxon>
        <taxon>Malvaceae</taxon>
        <taxon>Helicteroideae</taxon>
        <taxon>Durio</taxon>
    </lineage>
</organism>
<dbReference type="InterPro" id="IPR004088">
    <property type="entry name" value="KH_dom_type_1"/>
</dbReference>
<dbReference type="Gene3D" id="3.30.1370.10">
    <property type="entry name" value="K Homology domain, type 1"/>
    <property type="match status" value="1"/>
</dbReference>
<dbReference type="Pfam" id="PF00013">
    <property type="entry name" value="KH_1"/>
    <property type="match status" value="1"/>
</dbReference>
<evidence type="ECO:0000313" key="6">
    <source>
        <dbReference type="RefSeq" id="XP_022772073.1"/>
    </source>
</evidence>
<evidence type="ECO:0000259" key="3">
    <source>
        <dbReference type="SMART" id="SM00322"/>
    </source>
</evidence>
<dbReference type="SUPFAM" id="SSF54791">
    <property type="entry name" value="Eukaryotic type KH-domain (KH-domain type I)"/>
    <property type="match status" value="1"/>
</dbReference>
<dbReference type="Proteomes" id="UP000515121">
    <property type="component" value="Unplaced"/>
</dbReference>
<dbReference type="PANTHER" id="PTHR10288">
    <property type="entry name" value="KH DOMAIN CONTAINING RNA BINDING PROTEIN"/>
    <property type="match status" value="1"/>
</dbReference>
<evidence type="ECO:0000313" key="8">
    <source>
        <dbReference type="RefSeq" id="XP_022772075.1"/>
    </source>
</evidence>
<dbReference type="PROSITE" id="PS50084">
    <property type="entry name" value="KH_TYPE_1"/>
    <property type="match status" value="1"/>
</dbReference>
<evidence type="ECO:0000313" key="7">
    <source>
        <dbReference type="RefSeq" id="XP_022772074.1"/>
    </source>
</evidence>
<accession>A0A6P6B572</accession>
<evidence type="ECO:0000313" key="4">
    <source>
        <dbReference type="Proteomes" id="UP000515121"/>
    </source>
</evidence>
<evidence type="ECO:0000313" key="5">
    <source>
        <dbReference type="RefSeq" id="XP_022772071.1"/>
    </source>
</evidence>
<dbReference type="RefSeq" id="XP_022772073.1">
    <property type="nucleotide sequence ID" value="XM_022916338.1"/>
</dbReference>
<evidence type="ECO:0000256" key="2">
    <source>
        <dbReference type="PROSITE-ProRule" id="PRU00117"/>
    </source>
</evidence>
<dbReference type="AlphaFoldDB" id="A0A6P6B572"/>
<dbReference type="InterPro" id="IPR036612">
    <property type="entry name" value="KH_dom_type_1_sf"/>
</dbReference>
<evidence type="ECO:0000313" key="9">
    <source>
        <dbReference type="RefSeq" id="XP_022772076.1"/>
    </source>
</evidence>
<dbReference type="RefSeq" id="XP_022772074.1">
    <property type="nucleotide sequence ID" value="XM_022916339.1"/>
</dbReference>
<dbReference type="KEGG" id="dzi:111314708"/>
<reference evidence="5 6" key="1">
    <citation type="submission" date="2025-04" db="UniProtKB">
        <authorList>
            <consortium name="RefSeq"/>
        </authorList>
    </citation>
    <scope>IDENTIFICATION</scope>
    <source>
        <tissue evidence="5 6">Fruit stalk</tissue>
    </source>
</reference>
<evidence type="ECO:0000256" key="1">
    <source>
        <dbReference type="ARBA" id="ARBA00022737"/>
    </source>
</evidence>
<dbReference type="OrthoDB" id="442947at2759"/>
<dbReference type="RefSeq" id="XP_022772076.1">
    <property type="nucleotide sequence ID" value="XM_022916341.1"/>
</dbReference>
<gene>
    <name evidence="5 6 7 8 9" type="primary">LOC111314708</name>
</gene>
<dbReference type="SMART" id="SM00322">
    <property type="entry name" value="KH"/>
    <property type="match status" value="1"/>
</dbReference>
<dbReference type="GeneID" id="111314708"/>
<keyword evidence="2" id="KW-0694">RNA-binding</keyword>
<dbReference type="RefSeq" id="XP_022772071.1">
    <property type="nucleotide sequence ID" value="XM_022916336.1"/>
</dbReference>
<keyword evidence="4" id="KW-1185">Reference proteome</keyword>
<dbReference type="InterPro" id="IPR004087">
    <property type="entry name" value="KH_dom"/>
</dbReference>
<sequence>MNTPFKKKGVDNNRKLKWVSNSGSSNPGDTVDRVLCPWRKIGGVVGKGGNIVKALREETEAKIRVGDLVLGCDERVIIIYSSPLKVKKHSSDEDSCGENEKEVVVAMEPCCVAQYALLKVHGRIVEDHLFGGMASDDDNGNNVVTARLLVLNNMV</sequence>
<name>A0A6P6B572_DURZI</name>